<evidence type="ECO:0000313" key="13">
    <source>
        <dbReference type="Proteomes" id="UP000093104"/>
    </source>
</evidence>
<keyword evidence="6 12" id="KW-0808">Transferase</keyword>
<evidence type="ECO:0000256" key="9">
    <source>
        <dbReference type="ARBA" id="ARBA00023251"/>
    </source>
</evidence>
<comment type="similarity">
    <text evidence="1">Belongs to the transferase hexapeptide repeat family.</text>
</comment>
<dbReference type="InterPro" id="IPR050179">
    <property type="entry name" value="Trans_hexapeptide_repeat"/>
</dbReference>
<dbReference type="PANTHER" id="PTHR43300:SF12">
    <property type="entry name" value="CHLORAMPHENICOL ACETYLTRANSFERASE"/>
    <property type="match status" value="1"/>
</dbReference>
<dbReference type="InterPro" id="IPR001451">
    <property type="entry name" value="Hexapep"/>
</dbReference>
<dbReference type="GO" id="GO:0009245">
    <property type="term" value="P:lipid A biosynthetic process"/>
    <property type="evidence" value="ECO:0007669"/>
    <property type="project" value="UniProtKB-KW"/>
</dbReference>
<evidence type="ECO:0000256" key="10">
    <source>
        <dbReference type="ARBA" id="ARBA00023315"/>
    </source>
</evidence>
<dbReference type="GO" id="GO:0016020">
    <property type="term" value="C:membrane"/>
    <property type="evidence" value="ECO:0007669"/>
    <property type="project" value="GOC"/>
</dbReference>
<dbReference type="Pfam" id="PF00132">
    <property type="entry name" value="Hexapep"/>
    <property type="match status" value="1"/>
</dbReference>
<sequence>MFYLKNLYWKRWIRRHGCKLARGLLSVQGKTELLIEVGVRLGDVDITASCVRVGAHTYIRSGSHLSLVSSIGRFCSIGGDVFIGQEKHTHPTNWLSTHPFQYTNSPLSYHAPTELTVIGHDVWIGHSATIMEGVTVGTGAVIGTGAMVTKDVPPYAVAVGVPAKVVKYRYPPEVVERLLACKWWEMAVEDLHKLPLDDSVACLQMLETAPRFALSRFQLMKVTRKGVVLLCLSD</sequence>
<organism evidence="12 13">
    <name type="scientific">Pseudomonas syringae</name>
    <dbReference type="NCBI Taxonomy" id="317"/>
    <lineage>
        <taxon>Bacteria</taxon>
        <taxon>Pseudomonadati</taxon>
        <taxon>Pseudomonadota</taxon>
        <taxon>Gammaproteobacteria</taxon>
        <taxon>Pseudomonadales</taxon>
        <taxon>Pseudomonadaceae</taxon>
        <taxon>Pseudomonas</taxon>
    </lineage>
</organism>
<gene>
    <name evidence="12" type="ORF">AFK24_01075</name>
</gene>
<dbReference type="InterPro" id="IPR011004">
    <property type="entry name" value="Trimer_LpxA-like_sf"/>
</dbReference>
<dbReference type="EMBL" id="LGSI01000005">
    <property type="protein sequence ID" value="OCR26749.1"/>
    <property type="molecule type" value="Genomic_DNA"/>
</dbReference>
<protein>
    <recommendedName>
        <fullName evidence="3">Chloramphenicol acetyltransferase</fullName>
        <ecNumber evidence="2">2.3.1.28</ecNumber>
    </recommendedName>
</protein>
<evidence type="ECO:0000256" key="6">
    <source>
        <dbReference type="ARBA" id="ARBA00022679"/>
    </source>
</evidence>
<keyword evidence="7" id="KW-0677">Repeat</keyword>
<evidence type="ECO:0000256" key="3">
    <source>
        <dbReference type="ARBA" id="ARBA00020291"/>
    </source>
</evidence>
<reference evidence="12 13" key="1">
    <citation type="submission" date="2015-07" db="EMBL/GenBank/DDBJ databases">
        <title>Draft genome sequence of a diazotrophic, plant growth-promoting rhizobacterium of the Pseudomonas syringae complex.</title>
        <authorList>
            <person name="Patten C.L."/>
            <person name="Jeong H."/>
        </authorList>
    </citation>
    <scope>NUCLEOTIDE SEQUENCE [LARGE SCALE GENOMIC DNA]</scope>
    <source>
        <strain evidence="12 13">GR12-2</strain>
    </source>
</reference>
<dbReference type="Gene3D" id="2.160.10.10">
    <property type="entry name" value="Hexapeptide repeat proteins"/>
    <property type="match status" value="1"/>
</dbReference>
<evidence type="ECO:0000256" key="5">
    <source>
        <dbReference type="ARBA" id="ARBA00022556"/>
    </source>
</evidence>
<dbReference type="RefSeq" id="WP_065831481.1">
    <property type="nucleotide sequence ID" value="NZ_LGSI01000005.1"/>
</dbReference>
<dbReference type="AlphaFoldDB" id="A0A1C7ZBF0"/>
<dbReference type="InterPro" id="IPR018357">
    <property type="entry name" value="Hexapep_transf_CS"/>
</dbReference>
<proteinExistence type="inferred from homology"/>
<comment type="catalytic activity">
    <reaction evidence="11">
        <text>chloramphenicol + acetyl-CoA = chloramphenicol 3-acetate + CoA</text>
        <dbReference type="Rhea" id="RHEA:18421"/>
        <dbReference type="ChEBI" id="CHEBI:16730"/>
        <dbReference type="ChEBI" id="CHEBI:17698"/>
        <dbReference type="ChEBI" id="CHEBI:57287"/>
        <dbReference type="ChEBI" id="CHEBI:57288"/>
        <dbReference type="EC" id="2.3.1.28"/>
    </reaction>
</comment>
<keyword evidence="4" id="KW-0444">Lipid biosynthesis</keyword>
<evidence type="ECO:0000256" key="11">
    <source>
        <dbReference type="ARBA" id="ARBA00047633"/>
    </source>
</evidence>
<comment type="caution">
    <text evidence="12">The sequence shown here is derived from an EMBL/GenBank/DDBJ whole genome shotgun (WGS) entry which is preliminary data.</text>
</comment>
<dbReference type="PROSITE" id="PS00101">
    <property type="entry name" value="HEXAPEP_TRANSFERASES"/>
    <property type="match status" value="1"/>
</dbReference>
<dbReference type="CDD" id="cd03349">
    <property type="entry name" value="LbH_XAT"/>
    <property type="match status" value="1"/>
</dbReference>
<keyword evidence="8" id="KW-0443">Lipid metabolism</keyword>
<keyword evidence="9" id="KW-0046">Antibiotic resistance</keyword>
<dbReference type="Proteomes" id="UP000093104">
    <property type="component" value="Unassembled WGS sequence"/>
</dbReference>
<dbReference type="SUPFAM" id="SSF51161">
    <property type="entry name" value="Trimeric LpxA-like enzymes"/>
    <property type="match status" value="1"/>
</dbReference>
<evidence type="ECO:0000256" key="7">
    <source>
        <dbReference type="ARBA" id="ARBA00022737"/>
    </source>
</evidence>
<accession>A0A1C7ZBF0</accession>
<dbReference type="EC" id="2.3.1.28" evidence="2"/>
<evidence type="ECO:0000256" key="8">
    <source>
        <dbReference type="ARBA" id="ARBA00023098"/>
    </source>
</evidence>
<dbReference type="OrthoDB" id="9815592at2"/>
<dbReference type="PANTHER" id="PTHR43300">
    <property type="entry name" value="ACETYLTRANSFERASE"/>
    <property type="match status" value="1"/>
</dbReference>
<evidence type="ECO:0000313" key="12">
    <source>
        <dbReference type="EMBL" id="OCR26749.1"/>
    </source>
</evidence>
<evidence type="ECO:0000256" key="1">
    <source>
        <dbReference type="ARBA" id="ARBA00007274"/>
    </source>
</evidence>
<dbReference type="PATRIC" id="fig|317.243.peg.5699"/>
<evidence type="ECO:0000256" key="2">
    <source>
        <dbReference type="ARBA" id="ARBA00013235"/>
    </source>
</evidence>
<keyword evidence="10" id="KW-0012">Acyltransferase</keyword>
<evidence type="ECO:0000256" key="4">
    <source>
        <dbReference type="ARBA" id="ARBA00022516"/>
    </source>
</evidence>
<keyword evidence="5" id="KW-0441">Lipid A biosynthesis</keyword>
<name>A0A1C7ZBF0_PSESX</name>
<dbReference type="GO" id="GO:0008811">
    <property type="term" value="F:chloramphenicol O-acetyltransferase activity"/>
    <property type="evidence" value="ECO:0007669"/>
    <property type="project" value="UniProtKB-EC"/>
</dbReference>
<dbReference type="GO" id="GO:0046677">
    <property type="term" value="P:response to antibiotic"/>
    <property type="evidence" value="ECO:0007669"/>
    <property type="project" value="UniProtKB-KW"/>
</dbReference>